<dbReference type="Gene3D" id="1.20.120.450">
    <property type="entry name" value="dinb family like domain"/>
    <property type="match status" value="1"/>
</dbReference>
<dbReference type="Proteomes" id="UP000215506">
    <property type="component" value="Unassembled WGS sequence"/>
</dbReference>
<comment type="caution">
    <text evidence="1">The sequence shown here is derived from an EMBL/GenBank/DDBJ whole genome shotgun (WGS) entry which is preliminary data.</text>
</comment>
<dbReference type="AlphaFoldDB" id="A0A231H0S5"/>
<proteinExistence type="predicted"/>
<dbReference type="InterPro" id="IPR007061">
    <property type="entry name" value="MST-like"/>
</dbReference>
<keyword evidence="2" id="KW-1185">Reference proteome</keyword>
<dbReference type="InterPro" id="IPR034660">
    <property type="entry name" value="DinB/YfiT-like"/>
</dbReference>
<dbReference type="RefSeq" id="WP_094026859.1">
    <property type="nucleotide sequence ID" value="NZ_NGAF01000013.1"/>
</dbReference>
<evidence type="ECO:0008006" key="3">
    <source>
        <dbReference type="Google" id="ProtNLM"/>
    </source>
</evidence>
<organism evidence="1 2">
    <name type="scientific">Nocardia cerradoensis</name>
    <dbReference type="NCBI Taxonomy" id="85688"/>
    <lineage>
        <taxon>Bacteria</taxon>
        <taxon>Bacillati</taxon>
        <taxon>Actinomycetota</taxon>
        <taxon>Actinomycetes</taxon>
        <taxon>Mycobacteriales</taxon>
        <taxon>Nocardiaceae</taxon>
        <taxon>Nocardia</taxon>
    </lineage>
</organism>
<protein>
    <recommendedName>
        <fullName evidence="3">DinB-like domain-containing protein</fullName>
    </recommendedName>
</protein>
<evidence type="ECO:0000313" key="2">
    <source>
        <dbReference type="Proteomes" id="UP000215506"/>
    </source>
</evidence>
<dbReference type="Pfam" id="PF04978">
    <property type="entry name" value="MST"/>
    <property type="match status" value="1"/>
</dbReference>
<evidence type="ECO:0000313" key="1">
    <source>
        <dbReference type="EMBL" id="OXR42469.1"/>
    </source>
</evidence>
<dbReference type="SUPFAM" id="SSF109854">
    <property type="entry name" value="DinB/YfiT-like putative metalloenzymes"/>
    <property type="match status" value="1"/>
</dbReference>
<reference evidence="1 2" key="1">
    <citation type="submission" date="2017-07" db="EMBL/GenBank/DDBJ databases">
        <title>First draft Genome Sequence of Nocardia cerradoensis isolated from human infection.</title>
        <authorList>
            <person name="Carrasco G."/>
        </authorList>
    </citation>
    <scope>NUCLEOTIDE SEQUENCE [LARGE SCALE GENOMIC DNA]</scope>
    <source>
        <strain evidence="1 2">CNM20130759</strain>
    </source>
</reference>
<accession>A0A231H0S5</accession>
<dbReference type="EMBL" id="NGAF01000013">
    <property type="protein sequence ID" value="OXR42469.1"/>
    <property type="molecule type" value="Genomic_DNA"/>
</dbReference>
<name>A0A231H0S5_9NOCA</name>
<sequence length="192" mass="20734">MTIENTPATALDGERADLLAQLATARSALRATVDGLTDEQAGAHPTVSALSLGGLVKHVAAMEDNWQRFVVEGPSAMNYELPEGVTWADFVSGTAREFPQWAIDHRNTFVMLPGETLADILSRYEQIAARTEEIIAAVPDLAATHPLPDAPWHEAGAVRSVRRVLMHLIQETAQHAGHADIIRESLDGRTAG</sequence>
<gene>
    <name evidence="1" type="ORF">B7C42_05245</name>
</gene>